<feature type="transmembrane region" description="Helical" evidence="1">
    <location>
        <begin position="9"/>
        <end position="34"/>
    </location>
</feature>
<dbReference type="STRING" id="27835.A0A0N4XJ30"/>
<keyword evidence="1" id="KW-0472">Membrane</keyword>
<accession>A0A0N4XJ30</accession>
<evidence type="ECO:0000256" key="1">
    <source>
        <dbReference type="SAM" id="Phobius"/>
    </source>
</evidence>
<protein>
    <submittedName>
        <fullName evidence="4">G_PROTEIN_RECEP_F1_2 domain-containing protein</fullName>
    </submittedName>
</protein>
<name>A0A0N4XJ30_NIPBR</name>
<sequence length="94" mass="10699">SSFSDIIRYYLLISVLSTVLVSLPNTIALFQVYVKTVSDAISKPAVWMQTINSGIHLFVYLALNKEFRKRALYLVRLGKPMDNQSSLLVSKKFQ</sequence>
<evidence type="ECO:0000313" key="4">
    <source>
        <dbReference type="WBParaSite" id="NBR_0000253201-mRNA-1"/>
    </source>
</evidence>
<keyword evidence="3" id="KW-1185">Reference proteome</keyword>
<dbReference type="Proteomes" id="UP000271162">
    <property type="component" value="Unassembled WGS sequence"/>
</dbReference>
<keyword evidence="1" id="KW-1133">Transmembrane helix</keyword>
<keyword evidence="1" id="KW-0812">Transmembrane</keyword>
<reference evidence="2 3" key="2">
    <citation type="submission" date="2018-11" db="EMBL/GenBank/DDBJ databases">
        <authorList>
            <consortium name="Pathogen Informatics"/>
        </authorList>
    </citation>
    <scope>NUCLEOTIDE SEQUENCE [LARGE SCALE GENOMIC DNA]</scope>
</reference>
<reference evidence="4" key="1">
    <citation type="submission" date="2017-02" db="UniProtKB">
        <authorList>
            <consortium name="WormBaseParasite"/>
        </authorList>
    </citation>
    <scope>IDENTIFICATION</scope>
</reference>
<feature type="transmembrane region" description="Helical" evidence="1">
    <location>
        <begin position="46"/>
        <end position="63"/>
    </location>
</feature>
<dbReference type="SUPFAM" id="SSF81321">
    <property type="entry name" value="Family A G protein-coupled receptor-like"/>
    <property type="match status" value="1"/>
</dbReference>
<dbReference type="WBParaSite" id="NBR_0000253201-mRNA-1">
    <property type="protein sequence ID" value="NBR_0000253201-mRNA-1"/>
    <property type="gene ID" value="NBR_0000253201"/>
</dbReference>
<dbReference type="EMBL" id="UYSL01002956">
    <property type="protein sequence ID" value="VDL66121.1"/>
    <property type="molecule type" value="Genomic_DNA"/>
</dbReference>
<organism evidence="4">
    <name type="scientific">Nippostrongylus brasiliensis</name>
    <name type="common">Rat hookworm</name>
    <dbReference type="NCBI Taxonomy" id="27835"/>
    <lineage>
        <taxon>Eukaryota</taxon>
        <taxon>Metazoa</taxon>
        <taxon>Ecdysozoa</taxon>
        <taxon>Nematoda</taxon>
        <taxon>Chromadorea</taxon>
        <taxon>Rhabditida</taxon>
        <taxon>Rhabditina</taxon>
        <taxon>Rhabditomorpha</taxon>
        <taxon>Strongyloidea</taxon>
        <taxon>Heligmosomidae</taxon>
        <taxon>Nippostrongylus</taxon>
    </lineage>
</organism>
<dbReference type="Gene3D" id="1.20.1070.10">
    <property type="entry name" value="Rhodopsin 7-helix transmembrane proteins"/>
    <property type="match status" value="1"/>
</dbReference>
<proteinExistence type="predicted"/>
<evidence type="ECO:0000313" key="3">
    <source>
        <dbReference type="Proteomes" id="UP000271162"/>
    </source>
</evidence>
<gene>
    <name evidence="2" type="ORF">NBR_LOCUS2532</name>
</gene>
<dbReference type="AlphaFoldDB" id="A0A0N4XJ30"/>
<evidence type="ECO:0000313" key="2">
    <source>
        <dbReference type="EMBL" id="VDL66121.1"/>
    </source>
</evidence>